<reference evidence="3 4" key="1">
    <citation type="submission" date="2024-04" db="EMBL/GenBank/DDBJ databases">
        <title>Defined microbial consortia suppress multidrug-resistant proinflammatory Enterobacteriaceae via ecological control.</title>
        <authorList>
            <person name="Furuichi M."/>
            <person name="Kawaguchi T."/>
            <person name="Pust M."/>
            <person name="Yasuma K."/>
            <person name="Plichta D."/>
            <person name="Hasegawa N."/>
            <person name="Ohya T."/>
            <person name="Bhattarai S."/>
            <person name="Sasajima S."/>
            <person name="Aoto Y."/>
            <person name="Tuganbaev T."/>
            <person name="Yaginuma M."/>
            <person name="Ueda M."/>
            <person name="Okahashi N."/>
            <person name="Amafuji K."/>
            <person name="Kiridooshi Y."/>
            <person name="Sugita K."/>
            <person name="Strazar M."/>
            <person name="Skelly A."/>
            <person name="Suda W."/>
            <person name="Hattori M."/>
            <person name="Nakamoto N."/>
            <person name="Caballero S."/>
            <person name="Norman J."/>
            <person name="Olle B."/>
            <person name="Tanoue T."/>
            <person name="Arita M."/>
            <person name="Bucci V."/>
            <person name="Atarashi K."/>
            <person name="Xavier R."/>
            <person name="Honda K."/>
        </authorList>
    </citation>
    <scope>NUCLEOTIDE SEQUENCE [LARGE SCALE GENOMIC DNA]</scope>
    <source>
        <strain evidence="4">k04-0078-D8-1</strain>
    </source>
</reference>
<sequence length="402" mass="45654">MNRKKVRDAVSDRKGVTLIELIVTFALISLFVVLSCQVMASAMNLYHKIQGINYGRQVSDTLMDKIVGEIAGAQVGIKQVSGEGKGKAAASTEHSLIIDNSGNKIDLYDGSGSHIYITSDKYKNSDIKQLIIFYYRVETTEKGSEKKVIYEPVNWTFDEKAYLGYEIKELQFSLADPSGNIYSPNVIRIDLTLKHHQNKYGDYSATRYVECYNFQSEDELDMIIGPGKGDKEEPVDPPTPPVNPDSPDEVGDGKIYIHHNKDEVLNIKAAKNPYKKLYKESSDANTFIFPAGIYKENDTYYFFPKDVVVNKNDYKENDFDKFCNNDNMRNKCHIILDKGRIYTEEDAEYGWWKSGSKPSRGNIYIYQGRYYLCNDEGASPNVGANPYGWVDVTSYVEIKNEN</sequence>
<feature type="region of interest" description="Disordered" evidence="1">
    <location>
        <begin position="227"/>
        <end position="247"/>
    </location>
</feature>
<dbReference type="PROSITE" id="PS00409">
    <property type="entry name" value="PROKAR_NTER_METHYL"/>
    <property type="match status" value="1"/>
</dbReference>
<keyword evidence="2" id="KW-0812">Transmembrane</keyword>
<organism evidence="3 4">
    <name type="scientific">Blautia hominis</name>
    <dbReference type="NCBI Taxonomy" id="2025493"/>
    <lineage>
        <taxon>Bacteria</taxon>
        <taxon>Bacillati</taxon>
        <taxon>Bacillota</taxon>
        <taxon>Clostridia</taxon>
        <taxon>Lachnospirales</taxon>
        <taxon>Lachnospiraceae</taxon>
        <taxon>Blautia</taxon>
    </lineage>
</organism>
<dbReference type="RefSeq" id="WP_158661514.1">
    <property type="nucleotide sequence ID" value="NZ_BAABYW010000002.1"/>
</dbReference>
<keyword evidence="2" id="KW-0472">Membrane</keyword>
<evidence type="ECO:0000313" key="4">
    <source>
        <dbReference type="Proteomes" id="UP001600943"/>
    </source>
</evidence>
<protein>
    <recommendedName>
        <fullName evidence="5">Prepilin-type N-terminal cleavage/methylation domain-containing protein</fullName>
    </recommendedName>
</protein>
<evidence type="ECO:0008006" key="5">
    <source>
        <dbReference type="Google" id="ProtNLM"/>
    </source>
</evidence>
<evidence type="ECO:0000256" key="2">
    <source>
        <dbReference type="SAM" id="Phobius"/>
    </source>
</evidence>
<keyword evidence="4" id="KW-1185">Reference proteome</keyword>
<feature type="transmembrane region" description="Helical" evidence="2">
    <location>
        <begin position="21"/>
        <end position="40"/>
    </location>
</feature>
<name>A0ABQ0BKM2_9FIRM</name>
<dbReference type="Proteomes" id="UP001600943">
    <property type="component" value="Unassembled WGS sequence"/>
</dbReference>
<dbReference type="EMBL" id="BAABYW010000002">
    <property type="protein sequence ID" value="GAA6411878.1"/>
    <property type="molecule type" value="Genomic_DNA"/>
</dbReference>
<dbReference type="Pfam" id="PF07963">
    <property type="entry name" value="N_methyl"/>
    <property type="match status" value="1"/>
</dbReference>
<evidence type="ECO:0000256" key="1">
    <source>
        <dbReference type="SAM" id="MobiDB-lite"/>
    </source>
</evidence>
<dbReference type="InterPro" id="IPR012902">
    <property type="entry name" value="N_methyl_site"/>
</dbReference>
<proteinExistence type="predicted"/>
<comment type="caution">
    <text evidence="3">The sequence shown here is derived from an EMBL/GenBank/DDBJ whole genome shotgun (WGS) entry which is preliminary data.</text>
</comment>
<keyword evidence="2" id="KW-1133">Transmembrane helix</keyword>
<evidence type="ECO:0000313" key="3">
    <source>
        <dbReference type="EMBL" id="GAA6411878.1"/>
    </source>
</evidence>
<gene>
    <name evidence="3" type="ORF">K040078D81_59950</name>
</gene>
<accession>A0ABQ0BKM2</accession>